<protein>
    <submittedName>
        <fullName evidence="2">Uncharacterized protein</fullName>
    </submittedName>
</protein>
<reference evidence="2" key="1">
    <citation type="submission" date="2023-06" db="EMBL/GenBank/DDBJ databases">
        <title>Genome-scale phylogeny and comparative genomics of the fungal order Sordariales.</title>
        <authorList>
            <consortium name="Lawrence Berkeley National Laboratory"/>
            <person name="Hensen N."/>
            <person name="Bonometti L."/>
            <person name="Westerberg I."/>
            <person name="Brannstrom I.O."/>
            <person name="Guillou S."/>
            <person name="Cros-Aarteil S."/>
            <person name="Calhoun S."/>
            <person name="Haridas S."/>
            <person name="Kuo A."/>
            <person name="Mondo S."/>
            <person name="Pangilinan J."/>
            <person name="Riley R."/>
            <person name="Labutti K."/>
            <person name="Andreopoulos B."/>
            <person name="Lipzen A."/>
            <person name="Chen C."/>
            <person name="Yanf M."/>
            <person name="Daum C."/>
            <person name="Ng V."/>
            <person name="Clum A."/>
            <person name="Steindorff A."/>
            <person name="Ohm R."/>
            <person name="Martin F."/>
            <person name="Silar P."/>
            <person name="Natvig D."/>
            <person name="Lalanne C."/>
            <person name="Gautier V."/>
            <person name="Ament-Velasquez S.L."/>
            <person name="Kruys A."/>
            <person name="Hutchinson M.I."/>
            <person name="Powell A.J."/>
            <person name="Barry K."/>
            <person name="Miller A.N."/>
            <person name="Grigoriev I.V."/>
            <person name="Debuchy R."/>
            <person name="Gladieux P."/>
            <person name="Thoren M.H."/>
            <person name="Johannesson H."/>
        </authorList>
    </citation>
    <scope>NUCLEOTIDE SEQUENCE</scope>
    <source>
        <strain evidence="2">CBS 307.81</strain>
    </source>
</reference>
<accession>A0AA40DHG4</accession>
<feature type="compositionally biased region" description="Basic residues" evidence="1">
    <location>
        <begin position="21"/>
        <end position="35"/>
    </location>
</feature>
<evidence type="ECO:0000256" key="1">
    <source>
        <dbReference type="SAM" id="MobiDB-lite"/>
    </source>
</evidence>
<dbReference type="EMBL" id="JAULSY010000005">
    <property type="protein sequence ID" value="KAK0673695.1"/>
    <property type="molecule type" value="Genomic_DNA"/>
</dbReference>
<feature type="compositionally biased region" description="Low complexity" evidence="1">
    <location>
        <begin position="71"/>
        <end position="85"/>
    </location>
</feature>
<organism evidence="2 3">
    <name type="scientific">Cercophora samala</name>
    <dbReference type="NCBI Taxonomy" id="330535"/>
    <lineage>
        <taxon>Eukaryota</taxon>
        <taxon>Fungi</taxon>
        <taxon>Dikarya</taxon>
        <taxon>Ascomycota</taxon>
        <taxon>Pezizomycotina</taxon>
        <taxon>Sordariomycetes</taxon>
        <taxon>Sordariomycetidae</taxon>
        <taxon>Sordariales</taxon>
        <taxon>Lasiosphaeriaceae</taxon>
        <taxon>Cercophora</taxon>
    </lineage>
</organism>
<proteinExistence type="predicted"/>
<comment type="caution">
    <text evidence="2">The sequence shown here is derived from an EMBL/GenBank/DDBJ whole genome shotgun (WGS) entry which is preliminary data.</text>
</comment>
<evidence type="ECO:0000313" key="2">
    <source>
        <dbReference type="EMBL" id="KAK0673695.1"/>
    </source>
</evidence>
<evidence type="ECO:0000313" key="3">
    <source>
        <dbReference type="Proteomes" id="UP001174997"/>
    </source>
</evidence>
<gene>
    <name evidence="2" type="ORF">QBC41DRAFT_116515</name>
</gene>
<dbReference type="Proteomes" id="UP001174997">
    <property type="component" value="Unassembled WGS sequence"/>
</dbReference>
<sequence length="200" mass="21483">MQKTGIEKMLFGGEARLLSGRGKKRREGKSARKNKWSAGESGTSGWSGQRARASMMGNVSGQFEGKHSTESSESGSEVGISQVSEESQRENFAVRHLPSSCSAFPGDSGNSAGQSRNFTATTCLEVTEGTNNSTSNYSSSTAASSVMMARWGGMIHGSSSLFYGARSYRRTSWGSWVLDSSNKLVCWFCSNPTELSVLCH</sequence>
<name>A0AA40DHG4_9PEZI</name>
<dbReference type="AlphaFoldDB" id="A0AA40DHG4"/>
<feature type="region of interest" description="Disordered" evidence="1">
    <location>
        <begin position="1"/>
        <end position="91"/>
    </location>
</feature>
<keyword evidence="3" id="KW-1185">Reference proteome</keyword>